<dbReference type="Gene3D" id="3.40.50.150">
    <property type="entry name" value="Vaccinia Virus protein VP39"/>
    <property type="match status" value="1"/>
</dbReference>
<dbReference type="SUPFAM" id="SSF53335">
    <property type="entry name" value="S-adenosyl-L-methionine-dependent methyltransferases"/>
    <property type="match status" value="1"/>
</dbReference>
<protein>
    <submittedName>
        <fullName evidence="2">FkbM family methyltransferase</fullName>
    </submittedName>
</protein>
<dbReference type="InterPro" id="IPR029063">
    <property type="entry name" value="SAM-dependent_MTases_sf"/>
</dbReference>
<reference evidence="2 3" key="1">
    <citation type="submission" date="2022-04" db="EMBL/GenBank/DDBJ databases">
        <title>Positive selection, recombination, and allopatry shape intraspecific diversity of widespread and dominant cyanobacteria.</title>
        <authorList>
            <person name="Wei J."/>
            <person name="Shu W."/>
            <person name="Hu C."/>
        </authorList>
    </citation>
    <scope>NUCLEOTIDE SEQUENCE [LARGE SCALE GENOMIC DNA]</scope>
    <source>
        <strain evidence="2 3">DQ-A4</strain>
    </source>
</reference>
<gene>
    <name evidence="2" type="ORF">NC992_14570</name>
</gene>
<dbReference type="NCBIfam" id="TIGR01444">
    <property type="entry name" value="fkbM_fam"/>
    <property type="match status" value="1"/>
</dbReference>
<keyword evidence="2" id="KW-0808">Transferase</keyword>
<sequence length="304" mass="34352">MGVISFINRPEYFFQPNQIVKRFRLNFKASPVSETFSLPWGVEINAFPGEVVGRSIAAMGIYDLCVSETLWRIIDEGETCVDVGANIGYMTSLMAHRVGLEGKVSAFEPHPSIYQRLSDNVRNWSIEKNWTQVEVSNLAISDQPGEAQLFVPTNFDLNQGTASLTFSSNEDEADYSIGQQLVVETDTLDNLFDNFTIGLLKIDVEGHEINVLSGAEELLIKNRIRDIIFEEHRPYPNPVSEFLKEKGYSIYRVTKGLRKPNLVSPQAASFHPWEPPCYLATKDIDRVANRFKPLGWKCLKNTTP</sequence>
<dbReference type="InterPro" id="IPR006342">
    <property type="entry name" value="FkbM_mtfrase"/>
</dbReference>
<proteinExistence type="predicted"/>
<keyword evidence="3" id="KW-1185">Reference proteome</keyword>
<feature type="domain" description="Methyltransferase FkbM" evidence="1">
    <location>
        <begin position="82"/>
        <end position="249"/>
    </location>
</feature>
<evidence type="ECO:0000313" key="2">
    <source>
        <dbReference type="EMBL" id="MEP0948105.1"/>
    </source>
</evidence>
<accession>A0ABV0K5S7</accession>
<comment type="caution">
    <text evidence="2">The sequence shown here is derived from an EMBL/GenBank/DDBJ whole genome shotgun (WGS) entry which is preliminary data.</text>
</comment>
<dbReference type="Proteomes" id="UP001482513">
    <property type="component" value="Unassembled WGS sequence"/>
</dbReference>
<dbReference type="Pfam" id="PF05050">
    <property type="entry name" value="Methyltransf_21"/>
    <property type="match status" value="1"/>
</dbReference>
<organism evidence="2 3">
    <name type="scientific">Leptolyngbya subtilissima DQ-A4</name>
    <dbReference type="NCBI Taxonomy" id="2933933"/>
    <lineage>
        <taxon>Bacteria</taxon>
        <taxon>Bacillati</taxon>
        <taxon>Cyanobacteriota</taxon>
        <taxon>Cyanophyceae</taxon>
        <taxon>Leptolyngbyales</taxon>
        <taxon>Leptolyngbyaceae</taxon>
        <taxon>Leptolyngbya group</taxon>
        <taxon>Leptolyngbya</taxon>
    </lineage>
</organism>
<keyword evidence="2" id="KW-0489">Methyltransferase</keyword>
<dbReference type="PANTHER" id="PTHR34203">
    <property type="entry name" value="METHYLTRANSFERASE, FKBM FAMILY PROTEIN"/>
    <property type="match status" value="1"/>
</dbReference>
<dbReference type="EMBL" id="JAMPKX010000006">
    <property type="protein sequence ID" value="MEP0948105.1"/>
    <property type="molecule type" value="Genomic_DNA"/>
</dbReference>
<dbReference type="PANTHER" id="PTHR34203:SF15">
    <property type="entry name" value="SLL1173 PROTEIN"/>
    <property type="match status" value="1"/>
</dbReference>
<evidence type="ECO:0000259" key="1">
    <source>
        <dbReference type="Pfam" id="PF05050"/>
    </source>
</evidence>
<dbReference type="GO" id="GO:0008168">
    <property type="term" value="F:methyltransferase activity"/>
    <property type="evidence" value="ECO:0007669"/>
    <property type="project" value="UniProtKB-KW"/>
</dbReference>
<name>A0ABV0K5S7_9CYAN</name>
<dbReference type="InterPro" id="IPR052514">
    <property type="entry name" value="SAM-dependent_MTase"/>
</dbReference>
<evidence type="ECO:0000313" key="3">
    <source>
        <dbReference type="Proteomes" id="UP001482513"/>
    </source>
</evidence>
<dbReference type="GO" id="GO:0032259">
    <property type="term" value="P:methylation"/>
    <property type="evidence" value="ECO:0007669"/>
    <property type="project" value="UniProtKB-KW"/>
</dbReference>
<dbReference type="RefSeq" id="WP_190705472.1">
    <property type="nucleotide sequence ID" value="NZ_JAMPKX010000006.1"/>
</dbReference>